<keyword evidence="1" id="KW-0472">Membrane</keyword>
<evidence type="ECO:0000313" key="2">
    <source>
        <dbReference type="EMBL" id="SDJ13435.1"/>
    </source>
</evidence>
<organism evidence="2 3">
    <name type="scientific">Bacteroides ovatus</name>
    <dbReference type="NCBI Taxonomy" id="28116"/>
    <lineage>
        <taxon>Bacteria</taxon>
        <taxon>Pseudomonadati</taxon>
        <taxon>Bacteroidota</taxon>
        <taxon>Bacteroidia</taxon>
        <taxon>Bacteroidales</taxon>
        <taxon>Bacteroidaceae</taxon>
        <taxon>Bacteroides</taxon>
    </lineage>
</organism>
<keyword evidence="1" id="KW-1133">Transmembrane helix</keyword>
<name>A0A1G8RA72_BACOV</name>
<proteinExistence type="predicted"/>
<evidence type="ECO:0000256" key="1">
    <source>
        <dbReference type="SAM" id="Phobius"/>
    </source>
</evidence>
<reference evidence="2 3" key="1">
    <citation type="submission" date="2016-10" db="EMBL/GenBank/DDBJ databases">
        <authorList>
            <person name="de Groot N.N."/>
        </authorList>
    </citation>
    <scope>NUCLEOTIDE SEQUENCE [LARGE SCALE GENOMIC DNA]</scope>
    <source>
        <strain evidence="2 3">NLAE-zl-C57</strain>
    </source>
</reference>
<dbReference type="RefSeq" id="WP_074638940.1">
    <property type="nucleotide sequence ID" value="NZ_FNDO01000130.1"/>
</dbReference>
<dbReference type="AlphaFoldDB" id="A0A1G8RA72"/>
<gene>
    <name evidence="2" type="ORF">SAMN05192582_11307</name>
</gene>
<feature type="transmembrane region" description="Helical" evidence="1">
    <location>
        <begin position="44"/>
        <end position="64"/>
    </location>
</feature>
<protein>
    <submittedName>
        <fullName evidence="2">Uncharacterized protein</fullName>
    </submittedName>
</protein>
<dbReference type="EMBL" id="FNDO01000130">
    <property type="protein sequence ID" value="SDJ13435.1"/>
    <property type="molecule type" value="Genomic_DNA"/>
</dbReference>
<dbReference type="Proteomes" id="UP000181870">
    <property type="component" value="Unassembled WGS sequence"/>
</dbReference>
<keyword evidence="1" id="KW-0812">Transmembrane</keyword>
<sequence length="104" mass="11377">MSKKCLKCGCELSDDSPSYCPNCIKEEIEKAKGGNKESTNAENVLAIITFLTLILGIIVFIILFDNDTVLAFGILISSIVTWGVLIVLCNISNNLHEINKKMKG</sequence>
<feature type="transmembrane region" description="Helical" evidence="1">
    <location>
        <begin position="70"/>
        <end position="91"/>
    </location>
</feature>
<evidence type="ECO:0000313" key="3">
    <source>
        <dbReference type="Proteomes" id="UP000181870"/>
    </source>
</evidence>
<accession>A0A1G8RA72</accession>